<dbReference type="GO" id="GO:0008784">
    <property type="term" value="F:alanine racemase activity"/>
    <property type="evidence" value="ECO:0007669"/>
    <property type="project" value="UniProtKB-UniRule"/>
</dbReference>
<dbReference type="Gene3D" id="3.20.20.10">
    <property type="entry name" value="Alanine racemase"/>
    <property type="match status" value="1"/>
</dbReference>
<dbReference type="InterPro" id="IPR009006">
    <property type="entry name" value="Ala_racemase/Decarboxylase_C"/>
</dbReference>
<dbReference type="UniPathway" id="UPA00042">
    <property type="reaction ID" value="UER00497"/>
</dbReference>
<dbReference type="EMBL" id="CP017812">
    <property type="protein sequence ID" value="AOZ72259.1"/>
    <property type="molecule type" value="Genomic_DNA"/>
</dbReference>
<reference evidence="8 9" key="1">
    <citation type="submission" date="2016-10" db="EMBL/GenBank/DDBJ databases">
        <title>Actinomyces aegypiusis sp. nov., isolated from the Aegypius monachus in Qinghai Tibet Plateau China.</title>
        <authorList>
            <person name="Wang Y."/>
        </authorList>
    </citation>
    <scope>NUCLEOTIDE SEQUENCE [LARGE SCALE GENOMIC DNA]</scope>
    <source>
        <strain evidence="8 9">VUL4_3</strain>
    </source>
</reference>
<organism evidence="8 9">
    <name type="scientific">Boudabousia tangfeifanii</name>
    <dbReference type="NCBI Taxonomy" id="1912795"/>
    <lineage>
        <taxon>Bacteria</taxon>
        <taxon>Bacillati</taxon>
        <taxon>Actinomycetota</taxon>
        <taxon>Actinomycetes</taxon>
        <taxon>Actinomycetales</taxon>
        <taxon>Actinomycetaceae</taxon>
        <taxon>Boudabousia</taxon>
    </lineage>
</organism>
<sequence>MTEPSSLYAGQAEIDLSAFAKNLAALQAHAPQAEPLAIVKADAYGHEAKLIAKAAWDQGVRWLGQAQVQEALNLHAYFDQIGLPSCHEANGPRIFTWIFPSGANGVKARKAAIAAGLDISVSNTFELDELLLAYHDLLAEDEATKKPARVHLKIDVGNSRAGATKEHWPELVAATKAAVETGIVSLEGIWSHLQSADDPAPEAIAETNQQIDNFEAAIEVAKAAGLSPVRRHLSATSGGLWHPRAHFDMIRWGIGLYGYSPNPAHPGSPTDLTPVMTLAAPLMSVKQIPAGQGVSYNATWRAERATWVGLVPLGYADGISRLQSNTAWVTVYHEGEAIPARIIGRVCMDQFMIDLGHGEQPRAARGDRVVLFGGEQKAANADDWAKTAQTISYEILTSIGARVPRVPTLTK</sequence>
<keyword evidence="2 4" id="KW-0663">Pyridoxal phosphate</keyword>
<comment type="pathway">
    <text evidence="4">Amino-acid biosynthesis; D-alanine biosynthesis; D-alanine from L-alanine: step 1/1.</text>
</comment>
<dbReference type="HAMAP" id="MF_01201">
    <property type="entry name" value="Ala_racemase"/>
    <property type="match status" value="1"/>
</dbReference>
<feature type="binding site" evidence="4 6">
    <location>
        <position position="160"/>
    </location>
    <ligand>
        <name>substrate</name>
    </ligand>
</feature>
<comment type="cofactor">
    <cofactor evidence="1 4 5">
        <name>pyridoxal 5'-phosphate</name>
        <dbReference type="ChEBI" id="CHEBI:597326"/>
    </cofactor>
</comment>
<dbReference type="InterPro" id="IPR011079">
    <property type="entry name" value="Ala_racemase_C"/>
</dbReference>
<dbReference type="GO" id="GO:0030170">
    <property type="term" value="F:pyridoxal phosphate binding"/>
    <property type="evidence" value="ECO:0007669"/>
    <property type="project" value="UniProtKB-UniRule"/>
</dbReference>
<dbReference type="SUPFAM" id="SSF51419">
    <property type="entry name" value="PLP-binding barrel"/>
    <property type="match status" value="1"/>
</dbReference>
<dbReference type="PANTHER" id="PTHR30511:SF0">
    <property type="entry name" value="ALANINE RACEMASE, CATABOLIC-RELATED"/>
    <property type="match status" value="1"/>
</dbReference>
<dbReference type="GO" id="GO:0005829">
    <property type="term" value="C:cytosol"/>
    <property type="evidence" value="ECO:0007669"/>
    <property type="project" value="TreeGrafter"/>
</dbReference>
<comment type="catalytic activity">
    <reaction evidence="4">
        <text>L-alanine = D-alanine</text>
        <dbReference type="Rhea" id="RHEA:20249"/>
        <dbReference type="ChEBI" id="CHEBI:57416"/>
        <dbReference type="ChEBI" id="CHEBI:57972"/>
        <dbReference type="EC" id="5.1.1.1"/>
    </reaction>
</comment>
<evidence type="ECO:0000313" key="9">
    <source>
        <dbReference type="Proteomes" id="UP000176288"/>
    </source>
</evidence>
<dbReference type="OrthoDB" id="9813814at2"/>
<dbReference type="Pfam" id="PF00842">
    <property type="entry name" value="Ala_racemase_C"/>
    <property type="match status" value="1"/>
</dbReference>
<dbReference type="Proteomes" id="UP000176288">
    <property type="component" value="Chromosome"/>
</dbReference>
<dbReference type="SUPFAM" id="SSF50621">
    <property type="entry name" value="Alanine racemase C-terminal domain-like"/>
    <property type="match status" value="1"/>
</dbReference>
<keyword evidence="9" id="KW-1185">Reference proteome</keyword>
<dbReference type="Gene3D" id="2.40.37.10">
    <property type="entry name" value="Lyase, Ornithine Decarboxylase, Chain A, domain 1"/>
    <property type="match status" value="1"/>
</dbReference>
<dbReference type="PANTHER" id="PTHR30511">
    <property type="entry name" value="ALANINE RACEMASE"/>
    <property type="match status" value="1"/>
</dbReference>
<feature type="domain" description="Alanine racemase C-terminal" evidence="7">
    <location>
        <begin position="275"/>
        <end position="408"/>
    </location>
</feature>
<dbReference type="GO" id="GO:0009252">
    <property type="term" value="P:peptidoglycan biosynthetic process"/>
    <property type="evidence" value="ECO:0007669"/>
    <property type="project" value="TreeGrafter"/>
</dbReference>
<dbReference type="GO" id="GO:0030632">
    <property type="term" value="P:D-alanine biosynthetic process"/>
    <property type="evidence" value="ECO:0007669"/>
    <property type="project" value="UniProtKB-UniRule"/>
</dbReference>
<accession>A0A1D9MJA0</accession>
<feature type="modified residue" description="N6-(pyridoxal phosphate)lysine" evidence="4 5">
    <location>
        <position position="40"/>
    </location>
</feature>
<feature type="active site" description="Proton acceptor; specific for D-alanine" evidence="4">
    <location>
        <position position="40"/>
    </location>
</feature>
<evidence type="ECO:0000256" key="1">
    <source>
        <dbReference type="ARBA" id="ARBA00001933"/>
    </source>
</evidence>
<dbReference type="STRING" id="1912795.BK816_02220"/>
<dbReference type="Pfam" id="PF01168">
    <property type="entry name" value="Ala_racemase_N"/>
    <property type="match status" value="1"/>
</dbReference>
<dbReference type="RefSeq" id="WP_071163725.1">
    <property type="nucleotide sequence ID" value="NZ_CP017812.1"/>
</dbReference>
<keyword evidence="3 4" id="KW-0413">Isomerase</keyword>
<evidence type="ECO:0000256" key="2">
    <source>
        <dbReference type="ARBA" id="ARBA00022898"/>
    </source>
</evidence>
<evidence type="ECO:0000256" key="6">
    <source>
        <dbReference type="PIRSR" id="PIRSR600821-52"/>
    </source>
</evidence>
<name>A0A1D9MJA0_9ACTO</name>
<comment type="function">
    <text evidence="4">Catalyzes the interconversion of L-alanine and D-alanine. May also act on other amino acids.</text>
</comment>
<dbReference type="SMART" id="SM01005">
    <property type="entry name" value="Ala_racemase_C"/>
    <property type="match status" value="1"/>
</dbReference>
<evidence type="ECO:0000256" key="3">
    <source>
        <dbReference type="ARBA" id="ARBA00023235"/>
    </source>
</evidence>
<protein>
    <recommendedName>
        <fullName evidence="4">Alanine racemase</fullName>
        <ecNumber evidence="4">5.1.1.1</ecNumber>
    </recommendedName>
</protein>
<gene>
    <name evidence="8" type="ORF">BK816_02220</name>
</gene>
<evidence type="ECO:0000256" key="5">
    <source>
        <dbReference type="PIRSR" id="PIRSR600821-50"/>
    </source>
</evidence>
<evidence type="ECO:0000256" key="4">
    <source>
        <dbReference type="HAMAP-Rule" id="MF_01201"/>
    </source>
</evidence>
<comment type="similarity">
    <text evidence="4">Belongs to the alanine racemase family.</text>
</comment>
<proteinExistence type="inferred from homology"/>
<dbReference type="InterPro" id="IPR000821">
    <property type="entry name" value="Ala_racemase"/>
</dbReference>
<dbReference type="EC" id="5.1.1.1" evidence="4"/>
<evidence type="ECO:0000313" key="8">
    <source>
        <dbReference type="EMBL" id="AOZ72259.1"/>
    </source>
</evidence>
<evidence type="ECO:0000259" key="7">
    <source>
        <dbReference type="SMART" id="SM01005"/>
    </source>
</evidence>
<dbReference type="PRINTS" id="PR00992">
    <property type="entry name" value="ALARACEMASE"/>
</dbReference>
<dbReference type="AlphaFoldDB" id="A0A1D9MJA0"/>
<dbReference type="InterPro" id="IPR029066">
    <property type="entry name" value="PLP-binding_barrel"/>
</dbReference>
<dbReference type="NCBIfam" id="TIGR00492">
    <property type="entry name" value="alr"/>
    <property type="match status" value="1"/>
</dbReference>
<feature type="binding site" evidence="4 6">
    <location>
        <position position="348"/>
    </location>
    <ligand>
        <name>substrate</name>
    </ligand>
</feature>
<dbReference type="KEGG" id="avu:BK816_02220"/>
<dbReference type="InterPro" id="IPR001608">
    <property type="entry name" value="Ala_racemase_N"/>
</dbReference>
<feature type="active site" description="Proton acceptor; specific for L-alanine" evidence="4">
    <location>
        <position position="296"/>
    </location>
</feature>
<dbReference type="CDD" id="cd00430">
    <property type="entry name" value="PLPDE_III_AR"/>
    <property type="match status" value="1"/>
</dbReference>